<dbReference type="PANTHER" id="PTHR11228:SF7">
    <property type="entry name" value="PQQA PEPTIDE CYCLASE"/>
    <property type="match status" value="1"/>
</dbReference>
<keyword evidence="2" id="KW-0479">Metal-binding</keyword>
<evidence type="ECO:0000259" key="5">
    <source>
        <dbReference type="PROSITE" id="PS51918"/>
    </source>
</evidence>
<keyword evidence="4" id="KW-0411">Iron-sulfur</keyword>
<accession>A0A1T5L113</accession>
<evidence type="ECO:0000256" key="1">
    <source>
        <dbReference type="ARBA" id="ARBA00022691"/>
    </source>
</evidence>
<evidence type="ECO:0000256" key="2">
    <source>
        <dbReference type="ARBA" id="ARBA00022723"/>
    </source>
</evidence>
<keyword evidence="7" id="KW-1185">Reference proteome</keyword>
<dbReference type="GO" id="GO:0046872">
    <property type="term" value="F:metal ion binding"/>
    <property type="evidence" value="ECO:0007669"/>
    <property type="project" value="UniProtKB-KW"/>
</dbReference>
<keyword evidence="3" id="KW-0408">Iron</keyword>
<sequence>MSQPHNILYIWGDRLRLTWDITNKCNLRCKHCAAIDLLEDNKSEYKNYKKLLDYVSDFVDAVNLIGGEPLIHEDIVDIISYLNSKDMKVLIITNGQVDKSLLDNIMCCDIESLFISIEGLKDTHDLIRGEGTWERAISSLKYLDNLNKNRNKKNKVKLGINFVANKLNKNDIYSFIELTKDLDIIYQVTKLTLAGNAYINKDLLEMKTSETLDFFEDLLRYGIKNPGVKLSILNEFPIINEYFNKKTGSNLSTDSSGCTALSSEIYADPYGNISPCQTYTNFNINVENGDNWNNDFGESMKPFLESLHKNNINKVCNECKYQDVCIPCPFSTRETMPSLCQEALKRLRSFDLPYEVSFELCKPYAIIESEIFYPNLGITTEYTNEGIKILRAIEKRSTLKDICDKVPLKPEDIYEFLLQEKADSKVIEIRDNNAC</sequence>
<dbReference type="PANTHER" id="PTHR11228">
    <property type="entry name" value="RADICAL SAM DOMAIN PROTEIN"/>
    <property type="match status" value="1"/>
</dbReference>
<dbReference type="PROSITE" id="PS51918">
    <property type="entry name" value="RADICAL_SAM"/>
    <property type="match status" value="1"/>
</dbReference>
<dbReference type="STRING" id="36842.SAMN02194393_02250"/>
<proteinExistence type="predicted"/>
<keyword evidence="1" id="KW-0949">S-adenosyl-L-methionine</keyword>
<dbReference type="GO" id="GO:0003824">
    <property type="term" value="F:catalytic activity"/>
    <property type="evidence" value="ECO:0007669"/>
    <property type="project" value="InterPro"/>
</dbReference>
<dbReference type="InterPro" id="IPR007197">
    <property type="entry name" value="rSAM"/>
</dbReference>
<evidence type="ECO:0000313" key="6">
    <source>
        <dbReference type="EMBL" id="SKC69395.1"/>
    </source>
</evidence>
<dbReference type="OrthoDB" id="7021155at2"/>
<evidence type="ECO:0000256" key="4">
    <source>
        <dbReference type="ARBA" id="ARBA00023014"/>
    </source>
</evidence>
<name>A0A1T5L113_9FIRM</name>
<dbReference type="InterPro" id="IPR058240">
    <property type="entry name" value="rSAM_sf"/>
</dbReference>
<dbReference type="InterPro" id="IPR050377">
    <property type="entry name" value="Radical_SAM_PqqE_MftC-like"/>
</dbReference>
<dbReference type="SMART" id="SM00729">
    <property type="entry name" value="Elp3"/>
    <property type="match status" value="1"/>
</dbReference>
<dbReference type="GO" id="GO:0051536">
    <property type="term" value="F:iron-sulfur cluster binding"/>
    <property type="evidence" value="ECO:0007669"/>
    <property type="project" value="UniProtKB-KW"/>
</dbReference>
<gene>
    <name evidence="6" type="ORF">SAMN02194393_02250</name>
</gene>
<dbReference type="CDD" id="cd01335">
    <property type="entry name" value="Radical_SAM"/>
    <property type="match status" value="1"/>
</dbReference>
<dbReference type="InterPro" id="IPR006638">
    <property type="entry name" value="Elp3/MiaA/NifB-like_rSAM"/>
</dbReference>
<dbReference type="AlphaFoldDB" id="A0A1T5L113"/>
<dbReference type="SFLD" id="SFLDG01067">
    <property type="entry name" value="SPASM/twitch_domain_containing"/>
    <property type="match status" value="1"/>
</dbReference>
<dbReference type="Pfam" id="PF04055">
    <property type="entry name" value="Radical_SAM"/>
    <property type="match status" value="1"/>
</dbReference>
<evidence type="ECO:0000313" key="7">
    <source>
        <dbReference type="Proteomes" id="UP000190285"/>
    </source>
</evidence>
<evidence type="ECO:0000256" key="3">
    <source>
        <dbReference type="ARBA" id="ARBA00023004"/>
    </source>
</evidence>
<organism evidence="6 7">
    <name type="scientific">Maledivibacter halophilus</name>
    <dbReference type="NCBI Taxonomy" id="36842"/>
    <lineage>
        <taxon>Bacteria</taxon>
        <taxon>Bacillati</taxon>
        <taxon>Bacillota</taxon>
        <taxon>Clostridia</taxon>
        <taxon>Peptostreptococcales</taxon>
        <taxon>Caminicellaceae</taxon>
        <taxon>Maledivibacter</taxon>
    </lineage>
</organism>
<feature type="domain" description="Radical SAM core" evidence="5">
    <location>
        <begin position="11"/>
        <end position="224"/>
    </location>
</feature>
<protein>
    <submittedName>
        <fullName evidence="6">Radical SAM additional 4Fe4S-binding SPASM domain-containing protein</fullName>
    </submittedName>
</protein>
<dbReference type="SFLD" id="SFLDS00029">
    <property type="entry name" value="Radical_SAM"/>
    <property type="match status" value="1"/>
</dbReference>
<dbReference type="Proteomes" id="UP000190285">
    <property type="component" value="Unassembled WGS sequence"/>
</dbReference>
<dbReference type="CDD" id="cd21109">
    <property type="entry name" value="SPASM"/>
    <property type="match status" value="1"/>
</dbReference>
<dbReference type="SUPFAM" id="SSF102114">
    <property type="entry name" value="Radical SAM enzymes"/>
    <property type="match status" value="1"/>
</dbReference>
<reference evidence="6 7" key="1">
    <citation type="submission" date="2017-02" db="EMBL/GenBank/DDBJ databases">
        <authorList>
            <person name="Peterson S.W."/>
        </authorList>
    </citation>
    <scope>NUCLEOTIDE SEQUENCE [LARGE SCALE GENOMIC DNA]</scope>
    <source>
        <strain evidence="6 7">M1</strain>
    </source>
</reference>
<dbReference type="Gene3D" id="3.20.20.70">
    <property type="entry name" value="Aldolase class I"/>
    <property type="match status" value="1"/>
</dbReference>
<dbReference type="InterPro" id="IPR013785">
    <property type="entry name" value="Aldolase_TIM"/>
</dbReference>
<dbReference type="EMBL" id="FUZT01000005">
    <property type="protein sequence ID" value="SKC69395.1"/>
    <property type="molecule type" value="Genomic_DNA"/>
</dbReference>